<keyword evidence="4" id="KW-1185">Reference proteome</keyword>
<name>K1E541_9MICO</name>
<dbReference type="STRING" id="1210046.B277_03980"/>
<proteinExistence type="predicted"/>
<dbReference type="Proteomes" id="UP000288711">
    <property type="component" value="Unassembled WGS sequence"/>
</dbReference>
<comment type="caution">
    <text evidence="1">The sequence shown here is derived from an EMBL/GenBank/DDBJ whole genome shotgun (WGS) entry which is preliminary data.</text>
</comment>
<accession>K1E541</accession>
<gene>
    <name evidence="1" type="ORF">B277_03980</name>
    <name evidence="2" type="ORF">CWN80_02835</name>
</gene>
<dbReference type="Proteomes" id="UP000004474">
    <property type="component" value="Unassembled WGS sequence"/>
</dbReference>
<sequence>MTQIVRPRDAAELAVLMPYQLGFHPGPSVCLTLMRERRLGLLQRHDLVAEPDVARRVAAEAVAIALREGASSVLLMAFEDDEGQSLALRAAMTAAALEAGLPVHQHLVVRDGHCHTVDGPGAGRALRLPRPEDVPAVAPFVEAGVCPVPSRDHLVRGVLAERDETRAAAVAVAASPLGVRPRVPEIATAWTRLLDPDAGARPVGDLADRDLLVIARSLQLVPWRDALLAVLCPGTMPLTGVDEHWISLALEVTRWCPWVLGDDELVPEVGEHRDGVLAVRTRLLELARLVPAELTPPLLTSAAHLAWWTGDGTVTGVCLERALQVDPDYRLAGLMLELLSHGVRLWETPRVA</sequence>
<dbReference type="RefSeq" id="WP_007925342.1">
    <property type="nucleotide sequence ID" value="NZ_PIPF01000002.1"/>
</dbReference>
<evidence type="ECO:0000313" key="1">
    <source>
        <dbReference type="EMBL" id="EKA62176.1"/>
    </source>
</evidence>
<protein>
    <submittedName>
        <fullName evidence="2">DUF4192 domain-containing protein</fullName>
    </submittedName>
</protein>
<reference evidence="2" key="3">
    <citation type="submission" date="2017-11" db="EMBL/GenBank/DDBJ databases">
        <authorList>
            <person name="Seuylemezian A."/>
            <person name="Cooper K."/>
            <person name="Vaishampayan P."/>
        </authorList>
    </citation>
    <scope>NUCLEOTIDE SEQUENCE</scope>
    <source>
        <strain evidence="2">PVAS-1</strain>
    </source>
</reference>
<dbReference type="EMBL" id="PIPF01000002">
    <property type="protein sequence ID" value="RWU85101.1"/>
    <property type="molecule type" value="Genomic_DNA"/>
</dbReference>
<organism evidence="1 3">
    <name type="scientific">Janibacter hoylei PVAS-1</name>
    <dbReference type="NCBI Taxonomy" id="1210046"/>
    <lineage>
        <taxon>Bacteria</taxon>
        <taxon>Bacillati</taxon>
        <taxon>Actinomycetota</taxon>
        <taxon>Actinomycetes</taxon>
        <taxon>Micrococcales</taxon>
        <taxon>Intrasporangiaceae</taxon>
        <taxon>Janibacter</taxon>
    </lineage>
</organism>
<evidence type="ECO:0000313" key="2">
    <source>
        <dbReference type="EMBL" id="RWU85101.1"/>
    </source>
</evidence>
<dbReference type="PATRIC" id="fig|1210046.3.peg.774"/>
<reference evidence="2 4" key="1">
    <citation type="journal article" date="2009" name="Int. J. Syst. Evol. Microbiol.">
        <title>Janibacter hoylei sp. nov., Bacillus isronensis sp. nov. and Bacillus aryabhattai sp. nov., isolated from cryotubes used for collecting air from the upper atmosphere.</title>
        <authorList>
            <person name="Shivaji S."/>
            <person name="Chaturvedi P."/>
            <person name="Begum Z."/>
            <person name="Pindi P.K."/>
            <person name="Manorama R."/>
            <person name="Padmanaban D.A."/>
            <person name="Shouche Y.S."/>
            <person name="Pawar S."/>
            <person name="Vaishampayan P."/>
            <person name="Dutt C.B."/>
            <person name="Datta G.N."/>
            <person name="Manchanda R.K."/>
            <person name="Rao U.R."/>
            <person name="Bhargava P.M."/>
            <person name="Narlikar J.V."/>
        </authorList>
    </citation>
    <scope>NUCLEOTIDE SEQUENCE [LARGE SCALE GENOMIC DNA]</scope>
    <source>
        <strain evidence="2 4">PVAS-1</strain>
    </source>
</reference>
<dbReference type="EMBL" id="ALWX01000014">
    <property type="protein sequence ID" value="EKA62176.1"/>
    <property type="molecule type" value="Genomic_DNA"/>
</dbReference>
<reference evidence="1 3" key="2">
    <citation type="journal article" date="2012" name="J. Bacteriol.">
        <title>Genome Sequence of Janibacter hoylei MTCC8307, Isolated from the Stratospheric Air.</title>
        <authorList>
            <person name="Pawar S.P."/>
            <person name="Dhotre D.P."/>
            <person name="Shetty S.A."/>
            <person name="Chowdhury S.P."/>
            <person name="Chaudhari B.L."/>
            <person name="Shouche Y.S."/>
        </authorList>
    </citation>
    <scope>NUCLEOTIDE SEQUENCE [LARGE SCALE GENOMIC DNA]</scope>
    <source>
        <strain evidence="1 3">PVAS-1</strain>
    </source>
</reference>
<dbReference type="InterPro" id="IPR025447">
    <property type="entry name" value="DUF4192"/>
</dbReference>
<dbReference type="AlphaFoldDB" id="K1E541"/>
<evidence type="ECO:0000313" key="3">
    <source>
        <dbReference type="Proteomes" id="UP000004474"/>
    </source>
</evidence>
<dbReference type="OrthoDB" id="4954868at2"/>
<dbReference type="Pfam" id="PF13830">
    <property type="entry name" value="DUF4192"/>
    <property type="match status" value="1"/>
</dbReference>
<dbReference type="eggNOG" id="ENOG5031GJC">
    <property type="taxonomic scope" value="Bacteria"/>
</dbReference>
<evidence type="ECO:0000313" key="4">
    <source>
        <dbReference type="Proteomes" id="UP000288711"/>
    </source>
</evidence>